<reference evidence="2 3" key="1">
    <citation type="submission" date="2020-07" db="EMBL/GenBank/DDBJ databases">
        <title>Sequencing the genomes of 1000 actinobacteria strains.</title>
        <authorList>
            <person name="Klenk H.-P."/>
        </authorList>
    </citation>
    <scope>NUCLEOTIDE SEQUENCE [LARGE SCALE GENOMIC DNA]</scope>
    <source>
        <strain evidence="2 3">DSM 26341</strain>
    </source>
</reference>
<keyword evidence="3" id="KW-1185">Reference proteome</keyword>
<name>A0A7Z0ABT7_9MICO</name>
<evidence type="ECO:0000256" key="1">
    <source>
        <dbReference type="SAM" id="MobiDB-lite"/>
    </source>
</evidence>
<dbReference type="AlphaFoldDB" id="A0A7Z0ABT7"/>
<protein>
    <submittedName>
        <fullName evidence="2">Uncharacterized protein</fullName>
    </submittedName>
</protein>
<accession>A0A7Z0ABT7</accession>
<comment type="caution">
    <text evidence="2">The sequence shown here is derived from an EMBL/GenBank/DDBJ whole genome shotgun (WGS) entry which is preliminary data.</text>
</comment>
<dbReference type="Proteomes" id="UP000539111">
    <property type="component" value="Unassembled WGS sequence"/>
</dbReference>
<proteinExistence type="predicted"/>
<sequence length="96" mass="10165">MSPVKGTRFVCEDDEDAWTGSELLGEFARHEAGGMEAVDQLLHHGISNPVATQAGPPRSRPAHRSAHGSSQEVGRECGGALASVRANSETGIFYFA</sequence>
<evidence type="ECO:0000313" key="3">
    <source>
        <dbReference type="Proteomes" id="UP000539111"/>
    </source>
</evidence>
<gene>
    <name evidence="2" type="ORF">BJY26_000582</name>
</gene>
<evidence type="ECO:0000313" key="2">
    <source>
        <dbReference type="EMBL" id="NYI66276.1"/>
    </source>
</evidence>
<organism evidence="2 3">
    <name type="scientific">Spelaeicoccus albus</name>
    <dbReference type="NCBI Taxonomy" id="1280376"/>
    <lineage>
        <taxon>Bacteria</taxon>
        <taxon>Bacillati</taxon>
        <taxon>Actinomycetota</taxon>
        <taxon>Actinomycetes</taxon>
        <taxon>Micrococcales</taxon>
        <taxon>Brevibacteriaceae</taxon>
        <taxon>Spelaeicoccus</taxon>
    </lineage>
</organism>
<feature type="region of interest" description="Disordered" evidence="1">
    <location>
        <begin position="45"/>
        <end position="77"/>
    </location>
</feature>
<dbReference type="EMBL" id="JACBZP010000001">
    <property type="protein sequence ID" value="NYI66276.1"/>
    <property type="molecule type" value="Genomic_DNA"/>
</dbReference>